<accession>D2EFZ4</accession>
<protein>
    <submittedName>
        <fullName evidence="1">Uncharacterized protein</fullName>
    </submittedName>
</protein>
<evidence type="ECO:0000313" key="1">
    <source>
        <dbReference type="EMBL" id="EEZ92734.1"/>
    </source>
</evidence>
<evidence type="ECO:0000313" key="2">
    <source>
        <dbReference type="Proteomes" id="UP000009375"/>
    </source>
</evidence>
<sequence length="80" mass="9483">MEVMEETGSLYEKLLQQITLYNQYKNNIDFEKAERVSRLLMDINNLAIRLGVYKGDPEAELTNMQIKLKHEEKNKPIHFI</sequence>
<dbReference type="EMBL" id="GG730050">
    <property type="protein sequence ID" value="EEZ92734.1"/>
    <property type="molecule type" value="Genomic_DNA"/>
</dbReference>
<dbReference type="Proteomes" id="UP000009375">
    <property type="component" value="Unassembled WGS sequence"/>
</dbReference>
<gene>
    <name evidence="1" type="ORF">BJBARM4_0675</name>
</gene>
<dbReference type="AlphaFoldDB" id="D2EFZ4"/>
<proteinExistence type="predicted"/>
<name>D2EFZ4_PARA4</name>
<organism evidence="1 2">
    <name type="scientific">Candidatus Parvarchaeum acidiphilum ARMAN-4</name>
    <dbReference type="NCBI Taxonomy" id="662760"/>
    <lineage>
        <taxon>Archaea</taxon>
        <taxon>Candidatus Parvarchaeota</taxon>
        <taxon>Candidatus Parvarchaeum</taxon>
    </lineage>
</organism>
<reference evidence="1 2" key="1">
    <citation type="journal article" date="2010" name="Proc. Natl. Acad. Sci. U.S.A.">
        <title>Enigmatic, ultrasmall, uncultivated Archaea.</title>
        <authorList>
            <person name="Baker B.J."/>
            <person name="Comolli L.R."/>
            <person name="Dick G.J."/>
            <person name="Hauser L.J."/>
            <person name="Hyatt D."/>
            <person name="Dill B.D."/>
            <person name="Land M.L."/>
            <person name="Verberkmoes N.C."/>
            <person name="Hettich R.L."/>
            <person name="Banfield J.F."/>
        </authorList>
    </citation>
    <scope>NUCLEOTIDE SEQUENCE [LARGE SCALE GENOMIC DNA]</scope>
</reference>